<comment type="caution">
    <text evidence="1">The sequence shown here is derived from an EMBL/GenBank/DDBJ whole genome shotgun (WGS) entry which is preliminary data.</text>
</comment>
<dbReference type="EMBL" id="BMCB01000010">
    <property type="protein sequence ID" value="GGA93185.1"/>
    <property type="molecule type" value="Genomic_DNA"/>
</dbReference>
<gene>
    <name evidence="1" type="ORF">GCM10007183_16710</name>
</gene>
<dbReference type="RefSeq" id="WP_169712249.1">
    <property type="nucleotide sequence ID" value="NZ_BMCB01000010.1"/>
</dbReference>
<evidence type="ECO:0000313" key="2">
    <source>
        <dbReference type="Proteomes" id="UP000652995"/>
    </source>
</evidence>
<dbReference type="NCBIfam" id="NF047426">
    <property type="entry name" value="tail_chap_PVL_C"/>
    <property type="match status" value="1"/>
</dbReference>
<organism evidence="1 2">
    <name type="scientific">Staphylococcus muscae</name>
    <dbReference type="NCBI Taxonomy" id="1294"/>
    <lineage>
        <taxon>Bacteria</taxon>
        <taxon>Bacillati</taxon>
        <taxon>Bacillota</taxon>
        <taxon>Bacilli</taxon>
        <taxon>Bacillales</taxon>
        <taxon>Staphylococcaceae</taxon>
        <taxon>Staphylococcus</taxon>
    </lineage>
</organism>
<keyword evidence="2" id="KW-1185">Reference proteome</keyword>
<evidence type="ECO:0000313" key="1">
    <source>
        <dbReference type="EMBL" id="GGA93185.1"/>
    </source>
</evidence>
<evidence type="ECO:0008006" key="3">
    <source>
        <dbReference type="Google" id="ProtNLM"/>
    </source>
</evidence>
<accession>A0ABQ1HWF4</accession>
<protein>
    <recommendedName>
        <fullName evidence="3">Phage protein</fullName>
    </recommendedName>
</protein>
<proteinExistence type="predicted"/>
<sequence>MLKNLDIVVRDLIKEGKDVNDVLKMPFYYVLQILNERYTNKVISDDKADAILSAL</sequence>
<dbReference type="Proteomes" id="UP000652995">
    <property type="component" value="Unassembled WGS sequence"/>
</dbReference>
<name>A0ABQ1HWF4_9STAP</name>
<reference evidence="2" key="1">
    <citation type="journal article" date="2019" name="Int. J. Syst. Evol. Microbiol.">
        <title>The Global Catalogue of Microorganisms (GCM) 10K type strain sequencing project: providing services to taxonomists for standard genome sequencing and annotation.</title>
        <authorList>
            <consortium name="The Broad Institute Genomics Platform"/>
            <consortium name="The Broad Institute Genome Sequencing Center for Infectious Disease"/>
            <person name="Wu L."/>
            <person name="Ma J."/>
        </authorList>
    </citation>
    <scope>NUCLEOTIDE SEQUENCE [LARGE SCALE GENOMIC DNA]</scope>
    <source>
        <strain evidence="2">CCM 4175</strain>
    </source>
</reference>